<name>A0A9E7I6P6_9LILI</name>
<dbReference type="Proteomes" id="UP001055439">
    <property type="component" value="Chromosome 9"/>
</dbReference>
<dbReference type="AlphaFoldDB" id="A0A9E7I6P6"/>
<dbReference type="EMBL" id="CP097511">
    <property type="protein sequence ID" value="URE43648.1"/>
    <property type="molecule type" value="Genomic_DNA"/>
</dbReference>
<sequence length="200" mass="21922">MPVSHRHPRRHQWLHRISSHTSIVKALDWCPTRSNLGFTVEVAMIIASSSEVCALLWDKNKSELVTSMVFRRINSPVELPIHDEAAELFGHSSRFISWLGAHWESCTEKFGGTKVATHFHGSMAAAPKLLVEALIPHDKVELLLDTSANYSAVQAIEGSGPITSIGADIRFFFVALGNSVLALVDPAIGQDVNVTEGDEN</sequence>
<evidence type="ECO:0000313" key="2">
    <source>
        <dbReference type="Proteomes" id="UP001055439"/>
    </source>
</evidence>
<keyword evidence="2" id="KW-1185">Reference proteome</keyword>
<organism evidence="1 2">
    <name type="scientific">Musa troglodytarum</name>
    <name type="common">fe'i banana</name>
    <dbReference type="NCBI Taxonomy" id="320322"/>
    <lineage>
        <taxon>Eukaryota</taxon>
        <taxon>Viridiplantae</taxon>
        <taxon>Streptophyta</taxon>
        <taxon>Embryophyta</taxon>
        <taxon>Tracheophyta</taxon>
        <taxon>Spermatophyta</taxon>
        <taxon>Magnoliopsida</taxon>
        <taxon>Liliopsida</taxon>
        <taxon>Zingiberales</taxon>
        <taxon>Musaceae</taxon>
        <taxon>Musa</taxon>
    </lineage>
</organism>
<proteinExistence type="predicted"/>
<gene>
    <name evidence="1" type="ORF">MUK42_26443</name>
</gene>
<accession>A0A9E7I6P6</accession>
<protein>
    <submittedName>
        <fullName evidence="1">WD domain, G-beta repeat</fullName>
    </submittedName>
</protein>
<reference evidence="1" key="1">
    <citation type="submission" date="2022-05" db="EMBL/GenBank/DDBJ databases">
        <title>The Musa troglodytarum L. genome provides insights into the mechanism of non-climacteric behaviour and enrichment of carotenoids.</title>
        <authorList>
            <person name="Wang J."/>
        </authorList>
    </citation>
    <scope>NUCLEOTIDE SEQUENCE</scope>
    <source>
        <tissue evidence="1">Leaf</tissue>
    </source>
</reference>
<dbReference type="OrthoDB" id="10263272at2759"/>
<evidence type="ECO:0000313" key="1">
    <source>
        <dbReference type="EMBL" id="URE43648.1"/>
    </source>
</evidence>